<sequence>MDTALSADVGDLILSGRRVLSCTRRSRHHQKVRCAKGRDCDSRRSHDRPNPITGVSFLTVLRWDPPRGKDADGRDRSDGIPEILTTWQAPNRTLRRCDDFNADIVVTSTVRRLTVSDAAILSGKTCEKFTGIFVVLWKFHVRRNYPRHGVPFTGQMSLLEIDLFPSSVGSIVCKSSSLVIRHCLAVFFLVVKPTTVRNRLPLSVKSGRFSSEMLCTFQEGLADPDETVRVVEATWGKILDEALLYAGNSSNAPKMDIIVSRAAPVPANNLITLVCTGWVTSRVSARQGGRLGVPIRTIGVNDGFWSVQRCRKGRIPECAIDGYTRPAECRRRPPPPPLSLANTPWRRCYNDLYKIAHGFDGVAVTHAINGMRSPMDSVPESWCSRRPPRSVAGGGGGDLLAHSECSSTEEIARTVECIKKLQSLFLRCEASPCGIPHRHWDSSKLSTGEVELPFDKITVDLCPRHSVVGLPYLYITLFISTLVSDLVVHRAQPDLHVNLLPADSGHCSVVSGVGPGVRNRGRLRCLRGSWDARRQVAVLLSGQNAVKFSAFRTDTIGQRC</sequence>
<organism evidence="1 2">
    <name type="scientific">Tenebrio molitor</name>
    <name type="common">Yellow mealworm beetle</name>
    <dbReference type="NCBI Taxonomy" id="7067"/>
    <lineage>
        <taxon>Eukaryota</taxon>
        <taxon>Metazoa</taxon>
        <taxon>Ecdysozoa</taxon>
        <taxon>Arthropoda</taxon>
        <taxon>Hexapoda</taxon>
        <taxon>Insecta</taxon>
        <taxon>Pterygota</taxon>
        <taxon>Neoptera</taxon>
        <taxon>Endopterygota</taxon>
        <taxon>Coleoptera</taxon>
        <taxon>Polyphaga</taxon>
        <taxon>Cucujiformia</taxon>
        <taxon>Tenebrionidae</taxon>
        <taxon>Tenebrio</taxon>
    </lineage>
</organism>
<evidence type="ECO:0000313" key="1">
    <source>
        <dbReference type="EMBL" id="KAH0811778.1"/>
    </source>
</evidence>
<dbReference type="Proteomes" id="UP000719412">
    <property type="component" value="Unassembled WGS sequence"/>
</dbReference>
<protein>
    <submittedName>
        <fullName evidence="1">Uncharacterized protein</fullName>
    </submittedName>
</protein>
<gene>
    <name evidence="1" type="ORF">GEV33_011014</name>
</gene>
<keyword evidence="2" id="KW-1185">Reference proteome</keyword>
<reference evidence="1" key="1">
    <citation type="journal article" date="2020" name="J Insects Food Feed">
        <title>The yellow mealworm (Tenebrio molitor) genome: a resource for the emerging insects as food and feed industry.</title>
        <authorList>
            <person name="Eriksson T."/>
            <person name="Andere A."/>
            <person name="Kelstrup H."/>
            <person name="Emery V."/>
            <person name="Picard C."/>
        </authorList>
    </citation>
    <scope>NUCLEOTIDE SEQUENCE</scope>
    <source>
        <strain evidence="1">Stoneville</strain>
        <tissue evidence="1">Whole head</tissue>
    </source>
</reference>
<reference evidence="1" key="2">
    <citation type="submission" date="2021-08" db="EMBL/GenBank/DDBJ databases">
        <authorList>
            <person name="Eriksson T."/>
        </authorList>
    </citation>
    <scope>NUCLEOTIDE SEQUENCE</scope>
    <source>
        <strain evidence="1">Stoneville</strain>
        <tissue evidence="1">Whole head</tissue>
    </source>
</reference>
<name>A0A8J6LA47_TENMO</name>
<dbReference type="AlphaFoldDB" id="A0A8J6LA47"/>
<evidence type="ECO:0000313" key="2">
    <source>
        <dbReference type="Proteomes" id="UP000719412"/>
    </source>
</evidence>
<dbReference type="EMBL" id="JABDTM020026557">
    <property type="protein sequence ID" value="KAH0811778.1"/>
    <property type="molecule type" value="Genomic_DNA"/>
</dbReference>
<accession>A0A8J6LA47</accession>
<comment type="caution">
    <text evidence="1">The sequence shown here is derived from an EMBL/GenBank/DDBJ whole genome shotgun (WGS) entry which is preliminary data.</text>
</comment>
<proteinExistence type="predicted"/>